<organism evidence="1 2">
    <name type="scientific">Photobacterium profundum 3TCK</name>
    <dbReference type="NCBI Taxonomy" id="314280"/>
    <lineage>
        <taxon>Bacteria</taxon>
        <taxon>Pseudomonadati</taxon>
        <taxon>Pseudomonadota</taxon>
        <taxon>Gammaproteobacteria</taxon>
        <taxon>Vibrionales</taxon>
        <taxon>Vibrionaceae</taxon>
        <taxon>Photobacterium</taxon>
    </lineage>
</organism>
<reference evidence="1 2" key="1">
    <citation type="submission" date="2006-03" db="EMBL/GenBank/DDBJ databases">
        <authorList>
            <person name="Bartlett D.H."/>
            <person name="Valle G."/>
            <person name="Lauro F.M."/>
            <person name="Vezzi A."/>
            <person name="Simonato F."/>
            <person name="Eloe E."/>
            <person name="Vitulo N."/>
            <person name="Stratton T.K."/>
            <person name="D'angelo M."/>
            <person name="Ferriera S."/>
            <person name="Johnson J."/>
            <person name="Kravitz S."/>
            <person name="Beeson K."/>
            <person name="Sutton G."/>
            <person name="Rogers Y."/>
            <person name="Friedman R."/>
            <person name="Frazier M."/>
            <person name="Venter J.C."/>
        </authorList>
    </citation>
    <scope>NUCLEOTIDE SEQUENCE [LARGE SCALE GENOMIC DNA]</scope>
    <source>
        <strain evidence="1 2">3TCK</strain>
    </source>
</reference>
<proteinExistence type="predicted"/>
<sequence length="117" mass="13613">MENKPYIYKDPSYSFKVDANRSLKYSVCRKVTSFYQALSSTAPCVVHLVESVNDRLVLKCYDIEPNVTYKISPEAKHLYFRAVYPEDDKGHRVRFELMENLNMTGVSTCQNETTEEK</sequence>
<dbReference type="AlphaFoldDB" id="Q1Z7I1"/>
<evidence type="ECO:0000313" key="1">
    <source>
        <dbReference type="EMBL" id="EAS44478.1"/>
    </source>
</evidence>
<dbReference type="HOGENOM" id="CLU_2082642_0_0_6"/>
<gene>
    <name evidence="1" type="ORF">P3TCK_15015</name>
</gene>
<protein>
    <submittedName>
        <fullName evidence="1">Uncharacterized protein</fullName>
    </submittedName>
</protein>
<evidence type="ECO:0000313" key="2">
    <source>
        <dbReference type="Proteomes" id="UP000003789"/>
    </source>
</evidence>
<dbReference type="Proteomes" id="UP000003789">
    <property type="component" value="Unassembled WGS sequence"/>
</dbReference>
<dbReference type="EMBL" id="AAPH01000004">
    <property type="protein sequence ID" value="EAS44478.1"/>
    <property type="molecule type" value="Genomic_DNA"/>
</dbReference>
<name>Q1Z7I1_9GAMM</name>
<dbReference type="RefSeq" id="WP_006230897.1">
    <property type="nucleotide sequence ID" value="NZ_CH724135.1"/>
</dbReference>
<accession>Q1Z7I1</accession>
<comment type="caution">
    <text evidence="1">The sequence shown here is derived from an EMBL/GenBank/DDBJ whole genome shotgun (WGS) entry which is preliminary data.</text>
</comment>